<evidence type="ECO:0000313" key="1">
    <source>
        <dbReference type="EMBL" id="ABL98317.1"/>
    </source>
</evidence>
<reference evidence="1 2" key="1">
    <citation type="submission" date="2006-12" db="EMBL/GenBank/DDBJ databases">
        <title>Complete sequence of Shewanella amazonensis SB2B.</title>
        <authorList>
            <consortium name="US DOE Joint Genome Institute"/>
            <person name="Copeland A."/>
            <person name="Lucas S."/>
            <person name="Lapidus A."/>
            <person name="Barry K."/>
            <person name="Detter J.C."/>
            <person name="Glavina del Rio T."/>
            <person name="Hammon N."/>
            <person name="Israni S."/>
            <person name="Dalin E."/>
            <person name="Tice H."/>
            <person name="Pitluck S."/>
            <person name="Munk A.C."/>
            <person name="Brettin T."/>
            <person name="Bruce D."/>
            <person name="Han C."/>
            <person name="Tapia R."/>
            <person name="Gilna P."/>
            <person name="Schmutz J."/>
            <person name="Larimer F."/>
            <person name="Land M."/>
            <person name="Hauser L."/>
            <person name="Kyrpides N."/>
            <person name="Mikhailova N."/>
            <person name="Fredrickson J."/>
            <person name="Richardson P."/>
        </authorList>
    </citation>
    <scope>NUCLEOTIDE SEQUENCE [LARGE SCALE GENOMIC DNA]</scope>
    <source>
        <strain evidence="2">ATCC BAA-1098 / SB2B</strain>
    </source>
</reference>
<evidence type="ECO:0008006" key="3">
    <source>
        <dbReference type="Google" id="ProtNLM"/>
    </source>
</evidence>
<dbReference type="STRING" id="326297.Sama_0105"/>
<gene>
    <name evidence="1" type="ordered locus">Sama_0105</name>
</gene>
<dbReference type="RefSeq" id="WP_011758228.1">
    <property type="nucleotide sequence ID" value="NC_008700.1"/>
</dbReference>
<dbReference type="EMBL" id="CP000507">
    <property type="protein sequence ID" value="ABL98317.1"/>
    <property type="molecule type" value="Genomic_DNA"/>
</dbReference>
<dbReference type="InterPro" id="IPR011122">
    <property type="entry name" value="WavE"/>
</dbReference>
<sequence>MTIKFSDITVVVQGPVQAYQGRDQQAGITQVCLDSIRTHLPGARIILSTWEGQNCTGLAPDLLLQHPDPGANVVAYNAQGEAQKLNFNRQIVSTCEGLKRVETPYAVKLRSDNYLTGHGFVTALEQFPARCDQDIRFTEPVVVNTSYFRRYAEGQRVIMHPSDFFHFGRTEDLLKIWDLPLFEDRPFDPAQAGKAQYHGAPLTCPHAEQIYCDLWLRRLDDGFLPLAHRHQFSANQGERWDRFMASNLRVLEPEQLGLGLIARFIPKAKRPNEMSHLDWLLLYRRYCDPTYPASAVKLFTSLGWRRLLKMPLSYLKFRLTQGKKA</sequence>
<evidence type="ECO:0000313" key="2">
    <source>
        <dbReference type="Proteomes" id="UP000009175"/>
    </source>
</evidence>
<dbReference type="HOGENOM" id="CLU_067518_1_1_6"/>
<dbReference type="OrthoDB" id="6716726at2"/>
<proteinExistence type="predicted"/>
<dbReference type="AlphaFoldDB" id="A1S1R1"/>
<accession>A1S1R1</accession>
<dbReference type="KEGG" id="saz:Sama_0105"/>
<keyword evidence="2" id="KW-1185">Reference proteome</keyword>
<dbReference type="eggNOG" id="ENOG5032T52">
    <property type="taxonomic scope" value="Bacteria"/>
</dbReference>
<dbReference type="Pfam" id="PF07507">
    <property type="entry name" value="WavE"/>
    <property type="match status" value="1"/>
</dbReference>
<protein>
    <recommendedName>
        <fullName evidence="3">WavE lipopolysaccharide synthesis</fullName>
    </recommendedName>
</protein>
<dbReference type="Proteomes" id="UP000009175">
    <property type="component" value="Chromosome"/>
</dbReference>
<organism evidence="1 2">
    <name type="scientific">Shewanella amazonensis (strain ATCC BAA-1098 / SB2B)</name>
    <dbReference type="NCBI Taxonomy" id="326297"/>
    <lineage>
        <taxon>Bacteria</taxon>
        <taxon>Pseudomonadati</taxon>
        <taxon>Pseudomonadota</taxon>
        <taxon>Gammaproteobacteria</taxon>
        <taxon>Alteromonadales</taxon>
        <taxon>Shewanellaceae</taxon>
        <taxon>Shewanella</taxon>
    </lineage>
</organism>
<name>A1S1R1_SHEAM</name>